<evidence type="ECO:0000259" key="8">
    <source>
        <dbReference type="PROSITE" id="PS51841"/>
    </source>
</evidence>
<comment type="caution">
    <text evidence="9">The sequence shown here is derived from an EMBL/GenBank/DDBJ whole genome shotgun (WGS) entry which is preliminary data.</text>
</comment>
<evidence type="ECO:0000259" key="7">
    <source>
        <dbReference type="PROSITE" id="PS50853"/>
    </source>
</evidence>
<keyword evidence="10" id="KW-1185">Reference proteome</keyword>
<name>A0ABX0IE30_9FLAO</name>
<gene>
    <name evidence="9" type="ORF">G4L40_02650</name>
</gene>
<dbReference type="EMBL" id="JAAJBV010000001">
    <property type="protein sequence ID" value="NHM03601.1"/>
    <property type="molecule type" value="Genomic_DNA"/>
</dbReference>
<reference evidence="9 10" key="1">
    <citation type="submission" date="2020-02" db="EMBL/GenBank/DDBJ databases">
        <authorList>
            <person name="Chen W.-M."/>
        </authorList>
    </citation>
    <scope>NUCLEOTIDE SEQUENCE [LARGE SCALE GENOMIC DNA]</scope>
    <source>
        <strain evidence="9 10">TWA-26</strain>
    </source>
</reference>
<feature type="signal peptide" evidence="6">
    <location>
        <begin position="1"/>
        <end position="18"/>
    </location>
</feature>
<dbReference type="InterPro" id="IPR003961">
    <property type="entry name" value="FN3_dom"/>
</dbReference>
<dbReference type="RefSeq" id="WP_166235601.1">
    <property type="nucleotide sequence ID" value="NZ_JAAJBV010000001.1"/>
</dbReference>
<dbReference type="SMART" id="SM00060">
    <property type="entry name" value="FN3"/>
    <property type="match status" value="1"/>
</dbReference>
<dbReference type="NCBIfam" id="NF012200">
    <property type="entry name" value="choice_anch_D"/>
    <property type="match status" value="2"/>
</dbReference>
<dbReference type="Pfam" id="PF00932">
    <property type="entry name" value="LTD"/>
    <property type="match status" value="1"/>
</dbReference>
<organism evidence="9 10">
    <name type="scientific">Flavobacterium celericrescens</name>
    <dbReference type="NCBI Taxonomy" id="2709780"/>
    <lineage>
        <taxon>Bacteria</taxon>
        <taxon>Pseudomonadati</taxon>
        <taxon>Bacteroidota</taxon>
        <taxon>Flavobacteriia</taxon>
        <taxon>Flavobacteriales</taxon>
        <taxon>Flavobacteriaceae</taxon>
        <taxon>Flavobacterium</taxon>
    </lineage>
</organism>
<dbReference type="InterPro" id="IPR036116">
    <property type="entry name" value="FN3_sf"/>
</dbReference>
<dbReference type="Pfam" id="PF22544">
    <property type="entry name" value="HYDIN_VesB_CFA65-like_Ig"/>
    <property type="match status" value="2"/>
</dbReference>
<dbReference type="SUPFAM" id="SSF81296">
    <property type="entry name" value="E set domains"/>
    <property type="match status" value="1"/>
</dbReference>
<dbReference type="InterPro" id="IPR001322">
    <property type="entry name" value="Lamin_tail_dom"/>
</dbReference>
<accession>A0ABX0IE30</accession>
<comment type="subcellular location">
    <subcellularLocation>
        <location evidence="1">Cell projection</location>
        <location evidence="1">Cilium</location>
    </subcellularLocation>
    <subcellularLocation>
        <location evidence="2">Cytoplasm</location>
    </subcellularLocation>
</comment>
<evidence type="ECO:0000256" key="5">
    <source>
        <dbReference type="ARBA" id="ARBA00023273"/>
    </source>
</evidence>
<feature type="domain" description="LTD" evidence="8">
    <location>
        <begin position="1418"/>
        <end position="1550"/>
    </location>
</feature>
<feature type="domain" description="LTD" evidence="8">
    <location>
        <begin position="597"/>
        <end position="770"/>
    </location>
</feature>
<evidence type="ECO:0000256" key="2">
    <source>
        <dbReference type="ARBA" id="ARBA00004496"/>
    </source>
</evidence>
<dbReference type="PROSITE" id="PS50853">
    <property type="entry name" value="FN3"/>
    <property type="match status" value="1"/>
</dbReference>
<keyword evidence="4" id="KW-0969">Cilium</keyword>
<dbReference type="SUPFAM" id="SSF49265">
    <property type="entry name" value="Fibronectin type III"/>
    <property type="match status" value="1"/>
</dbReference>
<dbReference type="InterPro" id="IPR053879">
    <property type="entry name" value="HYDIN_VesB_CFA65-like_Ig"/>
</dbReference>
<feature type="domain" description="Fibronectin type-III" evidence="7">
    <location>
        <begin position="1061"/>
        <end position="1173"/>
    </location>
</feature>
<dbReference type="Gene3D" id="2.60.40.10">
    <property type="entry name" value="Immunoglobulins"/>
    <property type="match status" value="4"/>
</dbReference>
<dbReference type="InterPro" id="IPR014756">
    <property type="entry name" value="Ig_E-set"/>
</dbReference>
<dbReference type="Pfam" id="PF20009">
    <property type="entry name" value="GEVED"/>
    <property type="match status" value="1"/>
</dbReference>
<evidence type="ECO:0000256" key="4">
    <source>
        <dbReference type="ARBA" id="ARBA00023069"/>
    </source>
</evidence>
<dbReference type="PROSITE" id="PS51841">
    <property type="entry name" value="LTD"/>
    <property type="match status" value="2"/>
</dbReference>
<sequence length="2251" mass="235842">MKIRLLLITTLFSALSWGQISIPNTTPIVENFNSLGTSATAALPTGWKFSGAGSAAPTWAAGGNFTAVNLQASSGAPAGGGRYNWGNTAATDRSLGIMTSGSYASPNSIMVYYRNTNVSNLTQLTVSYNLERYRTNTAAASVQFYYSTDGSTWTAVAAGNVAAASLPTGASAYNFTPGLTVNVSAFNITGLNIPTNGDVYLRWNLNTTGGNSQGIGIDDVSLTATFAPIITDAVDYCNLQSPPNGTITQGGAFNVYAQAYELGVTEAAGIGTGISGWIGYSASNTDPSTAGWTWIPATFNTQVGNNDELMADIGTPLTPGTYYYASRFQLNGGPYRYGGYNGGFWDGTTNVNGVLTVNPSIVDYCNVQFPANGTIAAGAPFTVYAQVYEPGVTEAAGAGSGIQAWIGYNTTDNDPSLAAWTWLPATFNVQSGNNDEFQLEIGSALPAGTYYYASRFQLGTGAYRYGGYNGGFWNGTTNVNGVLTVTAPEINLLGNATPISDGDATPILADDTNFGSVVVSTNIVKTFTIQNTGNSNLTVSNITLGTGSVFTIGGITLPATITAGSSTTFTVTFNSAVAGSFNDIVTIINNDNNEGIYDFAITATATAAVLNCADLFISEYIEGSSNNKVIEIYNPTAAPINLATYDLAYYNNGSATVSATFALSGTIPAYGTHVVSNSASSAAILALSNQTTGGMTFNGDDAIALRKSGVNIDIVGQIGLDPGSEWGAGNQSTADNTIIRNFAIQIGDANGADAFNPATEWTGYATDYIADLGMHSSSCAPAMPEINVQGNAVTIIDGDATPIAGDDTFFGSADVAGGTIVKTFTIQNIGTAVLNIGAITIGGVHSADFTVTALPSATVAAGSSTTFQVTFDPSAVGLRDATISIVNDDASENPYNYSIQGNGFITPNIVLNSANPAVAASTITQGTTNNVIYAFDLSVTGANATLNNMIFNTSGTYAASNITNFKLWYSTDAIFNSGVDSNIENETATLGVGSHTFTAFTQVINAGTTGYFFITTDIPCTSTDGNTIVVNAITTADLTFVLGNKSGTAFASGTHTIQSATPNNVTGAMTSVCENGSVTISWTAPTGCSDNVLVFATNGTFTAAIPSGTGAAYTDNTLFGAGSAFDGGFTVYKNTGTSVTVTGLTNGTTYRFKIFTRNDLNWSSGVEVTCTPVMTYCASGPTSNLDSEIENVVLVGVNNTISNNTTDVCTTGVNNYTAMSADLEVGASYNLSVEFGDCSNGTQYDGAAGVWIDWNGDGDFDDANETIGTTLVAVSAGNVIQNFTITVPGAQALGFYRMRIVQREAGTLATIAPCGTFTYGSTEDYTVEVINSCVPTHSIVSFTPTSGPAATEITITGTGFTAGTQVAFDGIAAVVTYVNATTLLVEVPLTASGVIQELTLIEGGCSIKSATNFTLIESSGSCTSSAFTDLIISEVYDSNGGNGWYMELYNPTAVAIDLDAVGTDYVLERYANIGDVTPSRTIDLTGIVPPYSVFTLRIGDASPNPCSTIVYDFTSLGAGINENDEIRLTKNGAQHDVVYCPNEIGYTITRNVGGTGPSVVYNAGDWTLNSTETCTDIGLFTLPNNLPTVTANPTDVNGCGTTASFTVTATPSGVGVLTYQWYYNDGVAVGWNAVNAVSFAGVTASGFTTATLDLSGAIGNINGYQFYCAVIQDGTCTAASDAAQLRILSTTWNGTTWSNGIPNLTILAIINGPYNTTTNGDIDACSIVVNTGFTATITSGRYFNIQNDVTVNGTLNVLNNGSLVQINDLGINTGNISYERIASVKLQDYVYWSSPVSGFDVNSISPLTPAYYHWLWNPTVANPNGGQGNWQNASSLMTAGQGFIVRAPNGFSNAVNQNWVANFNNGVPNNGIYTPAISRGSDIGAGSAGPNGVMRLATDDNWNLLGNPYPSAISINSFLLANPQLDGFVRLWTHGTLPSSATADPFYNNFVSNYTAADYVAINGSGATSGAGTLSVVGGGQGFFVLMNPGAATSTTALFNNAMRDKNYSNGQFYRMSSEDKNTTIAPSERHGIWLDLVSSTNETTRTLVAYVTGATTARDRMFDAITDYKSGQNFYSILNNDIFAIQGRSVPFDVNDKVDMGIKISTAGTYTIAIGEVDGLFTQGQDIYLEDKLLNIIHDLRANPYSFTTIAGQINDRFVLRYTNTTLGNDDFENFDETVYVISNDMIEVISTNEIIQKVEIFDVLGRRIVAEQNIDSNNIKFNSILKTNSALIIYITLENGKKIVKKTIY</sequence>
<keyword evidence="5" id="KW-0966">Cell projection</keyword>
<dbReference type="InterPro" id="IPR013783">
    <property type="entry name" value="Ig-like_fold"/>
</dbReference>
<keyword evidence="3" id="KW-0963">Cytoplasm</keyword>
<feature type="chain" id="PRO_5045224365" evidence="6">
    <location>
        <begin position="19"/>
        <end position="2251"/>
    </location>
</feature>
<evidence type="ECO:0000313" key="9">
    <source>
        <dbReference type="EMBL" id="NHM03601.1"/>
    </source>
</evidence>
<protein>
    <submittedName>
        <fullName evidence="9">Choice-of-anchor D domain-containing protein</fullName>
    </submittedName>
</protein>
<evidence type="ECO:0000313" key="10">
    <source>
        <dbReference type="Proteomes" id="UP000761423"/>
    </source>
</evidence>
<proteinExistence type="predicted"/>
<evidence type="ECO:0000256" key="6">
    <source>
        <dbReference type="SAM" id="SignalP"/>
    </source>
</evidence>
<dbReference type="Proteomes" id="UP000761423">
    <property type="component" value="Unassembled WGS sequence"/>
</dbReference>
<dbReference type="InterPro" id="IPR045474">
    <property type="entry name" value="GEVED"/>
</dbReference>
<evidence type="ECO:0000256" key="3">
    <source>
        <dbReference type="ARBA" id="ARBA00022490"/>
    </source>
</evidence>
<keyword evidence="6" id="KW-0732">Signal</keyword>
<evidence type="ECO:0000256" key="1">
    <source>
        <dbReference type="ARBA" id="ARBA00004138"/>
    </source>
</evidence>